<dbReference type="SMART" id="SM00355">
    <property type="entry name" value="ZnF_C2H2"/>
    <property type="match status" value="7"/>
</dbReference>
<accession>A0ABQ9J700</accession>
<evidence type="ECO:0000313" key="7">
    <source>
        <dbReference type="EMBL" id="KAJ8973930.1"/>
    </source>
</evidence>
<dbReference type="Pfam" id="PF12874">
    <property type="entry name" value="zf-met"/>
    <property type="match status" value="1"/>
</dbReference>
<evidence type="ECO:0000256" key="2">
    <source>
        <dbReference type="ARBA" id="ARBA00022737"/>
    </source>
</evidence>
<keyword evidence="3 5" id="KW-0863">Zinc-finger</keyword>
<dbReference type="PROSITE" id="PS50157">
    <property type="entry name" value="ZINC_FINGER_C2H2_2"/>
    <property type="match status" value="5"/>
</dbReference>
<comment type="caution">
    <text evidence="7">The sequence shown here is derived from an EMBL/GenBank/DDBJ whole genome shotgun (WGS) entry which is preliminary data.</text>
</comment>
<feature type="domain" description="C2H2-type" evidence="6">
    <location>
        <begin position="277"/>
        <end position="305"/>
    </location>
</feature>
<keyword evidence="1" id="KW-0479">Metal-binding</keyword>
<dbReference type="EMBL" id="JAPWTJ010001080">
    <property type="protein sequence ID" value="KAJ8973930.1"/>
    <property type="molecule type" value="Genomic_DNA"/>
</dbReference>
<dbReference type="PANTHER" id="PTHR24409">
    <property type="entry name" value="ZINC FINGER PROTEIN 142"/>
    <property type="match status" value="1"/>
</dbReference>
<reference evidence="7" key="1">
    <citation type="journal article" date="2023" name="Insect Mol. Biol.">
        <title>Genome sequencing provides insights into the evolution of gene families encoding plant cell wall-degrading enzymes in longhorned beetles.</title>
        <authorList>
            <person name="Shin N.R."/>
            <person name="Okamura Y."/>
            <person name="Kirsch R."/>
            <person name="Pauchet Y."/>
        </authorList>
    </citation>
    <scope>NUCLEOTIDE SEQUENCE</scope>
    <source>
        <strain evidence="7">MMC_N1</strain>
    </source>
</reference>
<dbReference type="SUPFAM" id="SSF57667">
    <property type="entry name" value="beta-beta-alpha zinc fingers"/>
    <property type="match status" value="2"/>
</dbReference>
<evidence type="ECO:0000256" key="5">
    <source>
        <dbReference type="PROSITE-ProRule" id="PRU00042"/>
    </source>
</evidence>
<dbReference type="Proteomes" id="UP001162164">
    <property type="component" value="Unassembled WGS sequence"/>
</dbReference>
<protein>
    <recommendedName>
        <fullName evidence="6">C2H2-type domain-containing protein</fullName>
    </recommendedName>
</protein>
<dbReference type="Pfam" id="PF00096">
    <property type="entry name" value="zf-C2H2"/>
    <property type="match status" value="1"/>
</dbReference>
<dbReference type="Gene3D" id="3.30.160.60">
    <property type="entry name" value="Classic Zinc Finger"/>
    <property type="match status" value="3"/>
</dbReference>
<sequence>MFQIRFVFRGQKYVITAAPMDKKATMCMSCKAPINILEGDDPTETHCNKCLLTAVISDDSDESSLQVKSVDGINPFKVHVYNSMYEHALKPHDTVVSSPLPAENIANIIKDFSNVGVDVLQLVSGTSTTTKKRILLFGSTLFKCDECNMEFEGQSSYLDHLKEVHEVTRHPKLDKEGFDQIITKLEGNNKVRLCPICKKFLVDGRQLQAHINAFHKKPVTFKCQKCNKSFKYKRTLDKHMIDFKEFKNCNYRRCKVCGEKVNRMEYEEHLKLHTGRFICENCGRDFATLISLRRHDEIKHQTKEEKHLCPICGTMYSSREYLNFHMRCHREQDEGVMYLCDQCPRSYVTRIRLMCHIKRVHASGRMEMFRVRQGVLDLQKFGES</sequence>
<feature type="domain" description="C2H2-type" evidence="6">
    <location>
        <begin position="338"/>
        <end position="366"/>
    </location>
</feature>
<keyword evidence="4" id="KW-0862">Zinc</keyword>
<name>A0ABQ9J700_9CUCU</name>
<evidence type="ECO:0000256" key="4">
    <source>
        <dbReference type="ARBA" id="ARBA00022833"/>
    </source>
</evidence>
<evidence type="ECO:0000259" key="6">
    <source>
        <dbReference type="PROSITE" id="PS50157"/>
    </source>
</evidence>
<evidence type="ECO:0000256" key="3">
    <source>
        <dbReference type="ARBA" id="ARBA00022771"/>
    </source>
</evidence>
<feature type="domain" description="C2H2-type" evidence="6">
    <location>
        <begin position="142"/>
        <end position="170"/>
    </location>
</feature>
<gene>
    <name evidence="7" type="ORF">NQ317_001136</name>
</gene>
<proteinExistence type="predicted"/>
<evidence type="ECO:0000256" key="1">
    <source>
        <dbReference type="ARBA" id="ARBA00022723"/>
    </source>
</evidence>
<dbReference type="InterPro" id="IPR036236">
    <property type="entry name" value="Znf_C2H2_sf"/>
</dbReference>
<dbReference type="PANTHER" id="PTHR24409:SF295">
    <property type="entry name" value="AZ2-RELATED"/>
    <property type="match status" value="1"/>
</dbReference>
<feature type="domain" description="C2H2-type" evidence="6">
    <location>
        <begin position="307"/>
        <end position="334"/>
    </location>
</feature>
<organism evidence="7 8">
    <name type="scientific">Molorchus minor</name>
    <dbReference type="NCBI Taxonomy" id="1323400"/>
    <lineage>
        <taxon>Eukaryota</taxon>
        <taxon>Metazoa</taxon>
        <taxon>Ecdysozoa</taxon>
        <taxon>Arthropoda</taxon>
        <taxon>Hexapoda</taxon>
        <taxon>Insecta</taxon>
        <taxon>Pterygota</taxon>
        <taxon>Neoptera</taxon>
        <taxon>Endopterygota</taxon>
        <taxon>Coleoptera</taxon>
        <taxon>Polyphaga</taxon>
        <taxon>Cucujiformia</taxon>
        <taxon>Chrysomeloidea</taxon>
        <taxon>Cerambycidae</taxon>
        <taxon>Lamiinae</taxon>
        <taxon>Monochamini</taxon>
        <taxon>Molorchus</taxon>
    </lineage>
</organism>
<keyword evidence="2" id="KW-0677">Repeat</keyword>
<dbReference type="PROSITE" id="PS00028">
    <property type="entry name" value="ZINC_FINGER_C2H2_1"/>
    <property type="match status" value="4"/>
</dbReference>
<evidence type="ECO:0000313" key="8">
    <source>
        <dbReference type="Proteomes" id="UP001162164"/>
    </source>
</evidence>
<feature type="domain" description="C2H2-type" evidence="6">
    <location>
        <begin position="221"/>
        <end position="240"/>
    </location>
</feature>
<keyword evidence="8" id="KW-1185">Reference proteome</keyword>
<dbReference type="InterPro" id="IPR013087">
    <property type="entry name" value="Znf_C2H2_type"/>
</dbReference>